<feature type="binding site" evidence="10">
    <location>
        <position position="313"/>
    </location>
    <ligand>
        <name>ATP</name>
        <dbReference type="ChEBI" id="CHEBI:30616"/>
    </ligand>
</feature>
<dbReference type="Proteomes" id="UP000193689">
    <property type="component" value="Unassembled WGS sequence"/>
</dbReference>
<dbReference type="PROSITE" id="PS50011">
    <property type="entry name" value="PROTEIN_KINASE_DOM"/>
    <property type="match status" value="1"/>
</dbReference>
<dbReference type="PROSITE" id="PS00108">
    <property type="entry name" value="PROTEIN_KINASE_ST"/>
    <property type="match status" value="1"/>
</dbReference>
<dbReference type="GO" id="GO:0005524">
    <property type="term" value="F:ATP binding"/>
    <property type="evidence" value="ECO:0007669"/>
    <property type="project" value="UniProtKB-UniRule"/>
</dbReference>
<dbReference type="InterPro" id="IPR034674">
    <property type="entry name" value="STK_Kin4/ppk1"/>
</dbReference>
<dbReference type="FunFam" id="1.10.510.10:FF:000397">
    <property type="entry name" value="Serine/threonine-protein kinase KIN4"/>
    <property type="match status" value="1"/>
</dbReference>
<comment type="catalytic activity">
    <reaction evidence="8">
        <text>L-threonyl-[protein] + ATP = O-phospho-L-threonyl-[protein] + ADP + H(+)</text>
        <dbReference type="Rhea" id="RHEA:46608"/>
        <dbReference type="Rhea" id="RHEA-COMP:11060"/>
        <dbReference type="Rhea" id="RHEA-COMP:11605"/>
        <dbReference type="ChEBI" id="CHEBI:15378"/>
        <dbReference type="ChEBI" id="CHEBI:30013"/>
        <dbReference type="ChEBI" id="CHEBI:30616"/>
        <dbReference type="ChEBI" id="CHEBI:61977"/>
        <dbReference type="ChEBI" id="CHEBI:456216"/>
        <dbReference type="EC" id="2.7.11.1"/>
    </reaction>
</comment>
<accession>A0A1Y2DEV1</accession>
<feature type="compositionally biased region" description="Polar residues" evidence="11">
    <location>
        <begin position="668"/>
        <end position="703"/>
    </location>
</feature>
<keyword evidence="3" id="KW-0597">Phosphoprotein</keyword>
<feature type="compositionally biased region" description="Polar residues" evidence="11">
    <location>
        <begin position="716"/>
        <end position="727"/>
    </location>
</feature>
<feature type="compositionally biased region" description="Polar residues" evidence="11">
    <location>
        <begin position="751"/>
        <end position="778"/>
    </location>
</feature>
<feature type="compositionally biased region" description="Polar residues" evidence="11">
    <location>
        <begin position="1028"/>
        <end position="1041"/>
    </location>
</feature>
<organism evidence="13 14">
    <name type="scientific">Pseudomassariella vexata</name>
    <dbReference type="NCBI Taxonomy" id="1141098"/>
    <lineage>
        <taxon>Eukaryota</taxon>
        <taxon>Fungi</taxon>
        <taxon>Dikarya</taxon>
        <taxon>Ascomycota</taxon>
        <taxon>Pezizomycotina</taxon>
        <taxon>Sordariomycetes</taxon>
        <taxon>Xylariomycetidae</taxon>
        <taxon>Amphisphaeriales</taxon>
        <taxon>Pseudomassariaceae</taxon>
        <taxon>Pseudomassariella</taxon>
    </lineage>
</organism>
<evidence type="ECO:0000313" key="13">
    <source>
        <dbReference type="EMBL" id="ORY57727.1"/>
    </source>
</evidence>
<evidence type="ECO:0000256" key="9">
    <source>
        <dbReference type="ARBA" id="ARBA00048679"/>
    </source>
</evidence>
<keyword evidence="14" id="KW-1185">Reference proteome</keyword>
<dbReference type="PANTHER" id="PTHR24346">
    <property type="entry name" value="MAP/MICROTUBULE AFFINITY-REGULATING KINASE"/>
    <property type="match status" value="1"/>
</dbReference>
<feature type="compositionally biased region" description="Polar residues" evidence="11">
    <location>
        <begin position="233"/>
        <end position="242"/>
    </location>
</feature>
<evidence type="ECO:0000256" key="4">
    <source>
        <dbReference type="ARBA" id="ARBA00022679"/>
    </source>
</evidence>
<comment type="catalytic activity">
    <reaction evidence="9">
        <text>L-seryl-[protein] + ATP = O-phospho-L-seryl-[protein] + ADP + H(+)</text>
        <dbReference type="Rhea" id="RHEA:17989"/>
        <dbReference type="Rhea" id="RHEA-COMP:9863"/>
        <dbReference type="Rhea" id="RHEA-COMP:11604"/>
        <dbReference type="ChEBI" id="CHEBI:15378"/>
        <dbReference type="ChEBI" id="CHEBI:29999"/>
        <dbReference type="ChEBI" id="CHEBI:30616"/>
        <dbReference type="ChEBI" id="CHEBI:83421"/>
        <dbReference type="ChEBI" id="CHEBI:456216"/>
        <dbReference type="EC" id="2.7.11.1"/>
    </reaction>
</comment>
<keyword evidence="5 10" id="KW-0547">Nucleotide-binding</keyword>
<evidence type="ECO:0000256" key="5">
    <source>
        <dbReference type="ARBA" id="ARBA00022741"/>
    </source>
</evidence>
<name>A0A1Y2DEV1_9PEZI</name>
<comment type="caution">
    <text evidence="13">The sequence shown here is derived from an EMBL/GenBank/DDBJ whole genome shotgun (WGS) entry which is preliminary data.</text>
</comment>
<dbReference type="InParanoid" id="A0A1Y2DEV1"/>
<feature type="domain" description="Protein kinase" evidence="12">
    <location>
        <begin position="284"/>
        <end position="578"/>
    </location>
</feature>
<sequence length="1129" mass="123614">MSSAALQAVPHQPTSVPSLNTHSPTAPSPSHRQFTPTESPSREAYYARDNSNAPSPSSTRRTSRRPSDNHPERTQVSPMTSRTALPSPVPVVGAEYQSSTSTSSRRRHEPPIAPPRTSSNQQGTSNSRRAARAEERAANSPRRATTENSGRSGTNGYDDSNSRRTTYQEASQKGTSKEGRQNSAPTASTLPIRTSTAAPSKQPSREASEVLNRLVVSQPEVDLEREQERLVESQPNPGPSTNDDCDDAAPPPVAMRDVQEEGRRGARSRHDHSKKEKGSKFCDYYLGNTIGEGEFGKVKLGWKQDGGVQVAIKLIRRDSVGNNPSRLAKIYREVAILRGVSHPNIVRLHEMAETERHIGIVLEYASGGELFDYILNHRYLKDPAARRLFAQLISGVGYLHKKGIVHRDLKLENLLLDRNRNIIITDFGFANTFDPADELTEEEELGLQDRDFVKRIGLDKVKGNGTRKGDLMQTSCGSPCYAAPELVVSDSLYTGRKVDVWSCGVILYAMLAGYLPFDDDPANPEGDNINLLYKYIVNTPLTFPEYVTPHARDLLRRILVPSPRKRADLFEVARHSWLSEYAHVVELITSTTTTTKEIQNTTVPSEDEAGGLARSASVRETSKVKPTSAVVGELARRQGPVDGEDVPRQAKQQRDNKRRTVQVEYVAPTTQTQRGEPSVQTSPRGKTKARSSQGPTEVQSSPNDKPLPKDPPVSKESYNGSPGQTRTARPPSAHKIQHVARPNRDGARVPSESTYVTVPPSSSGTRPETGGSIQSTGSRHGLGATASRSSMSQPSAGSKNYVISNPIPRDSPDQDFGRPSVSVPPKLAQVSGFNEGEQQQSSSGDIKGHRRSNTIGEITGKVFGRSGSIFGRKKRTEPPPEKPSKKYPPVSMSNTMTGEAPGRPSMDSRVSRRSFSQTLGLGKKRSGSMTGSQTSQEKPPNNRRFSLMKAIGLGRDGQTPPPDGSQQDLPIQEPPQVDEFGRYVDQPQSPRSGQYAGSNYDEPERQRSAPQQHQRYTYDARPSAIPSYLQQGAPLNSGSESSIDHSQRKPPNSAPYQSSYDSEGYDARRTGSHSQGQSRGVLQKNNKRFVDAYDGEDYGRAHDHAGSSGAAKKVMDFFRRRGKARGGEA</sequence>
<dbReference type="RefSeq" id="XP_040710856.1">
    <property type="nucleotide sequence ID" value="XM_040865650.1"/>
</dbReference>
<keyword evidence="7 10" id="KW-0067">ATP-binding</keyword>
<dbReference type="SUPFAM" id="SSF56112">
    <property type="entry name" value="Protein kinase-like (PK-like)"/>
    <property type="match status" value="1"/>
</dbReference>
<dbReference type="InterPro" id="IPR017441">
    <property type="entry name" value="Protein_kinase_ATP_BS"/>
</dbReference>
<feature type="compositionally biased region" description="Basic and acidic residues" evidence="11">
    <location>
        <begin position="645"/>
        <end position="655"/>
    </location>
</feature>
<keyword evidence="2" id="KW-0723">Serine/threonine-protein kinase</keyword>
<evidence type="ECO:0000259" key="12">
    <source>
        <dbReference type="PROSITE" id="PS50011"/>
    </source>
</evidence>
<gene>
    <name evidence="13" type="ORF">BCR38DRAFT_79279</name>
</gene>
<evidence type="ECO:0000256" key="7">
    <source>
        <dbReference type="ARBA" id="ARBA00022840"/>
    </source>
</evidence>
<dbReference type="InterPro" id="IPR011009">
    <property type="entry name" value="Kinase-like_dom_sf"/>
</dbReference>
<dbReference type="SMART" id="SM00220">
    <property type="entry name" value="S_TKc"/>
    <property type="match status" value="1"/>
</dbReference>
<keyword evidence="6" id="KW-0418">Kinase</keyword>
<dbReference type="Gene3D" id="1.10.510.10">
    <property type="entry name" value="Transferase(Phosphotransferase) domain 1"/>
    <property type="match status" value="1"/>
</dbReference>
<dbReference type="OrthoDB" id="193931at2759"/>
<feature type="compositionally biased region" description="Polar residues" evidence="11">
    <location>
        <begin position="74"/>
        <end position="84"/>
    </location>
</feature>
<evidence type="ECO:0000256" key="11">
    <source>
        <dbReference type="SAM" id="MobiDB-lite"/>
    </source>
</evidence>
<evidence type="ECO:0000256" key="2">
    <source>
        <dbReference type="ARBA" id="ARBA00022527"/>
    </source>
</evidence>
<evidence type="ECO:0000256" key="3">
    <source>
        <dbReference type="ARBA" id="ARBA00022553"/>
    </source>
</evidence>
<dbReference type="PANTHER" id="PTHR24346:SF110">
    <property type="entry name" value="NON-SPECIFIC SERINE_THREONINE PROTEIN KINASE"/>
    <property type="match status" value="1"/>
</dbReference>
<keyword evidence="4" id="KW-0808">Transferase</keyword>
<dbReference type="PROSITE" id="PS00107">
    <property type="entry name" value="PROTEIN_KINASE_ATP"/>
    <property type="match status" value="1"/>
</dbReference>
<evidence type="ECO:0000313" key="14">
    <source>
        <dbReference type="Proteomes" id="UP000193689"/>
    </source>
</evidence>
<feature type="compositionally biased region" description="Polar residues" evidence="11">
    <location>
        <begin position="1072"/>
        <end position="1084"/>
    </location>
</feature>
<dbReference type="GO" id="GO:0045033">
    <property type="term" value="P:peroxisome inheritance"/>
    <property type="evidence" value="ECO:0007669"/>
    <property type="project" value="UniProtKB-ARBA"/>
</dbReference>
<dbReference type="FunFam" id="3.30.200.20:FF:000042">
    <property type="entry name" value="Aurora kinase A"/>
    <property type="match status" value="1"/>
</dbReference>
<dbReference type="EC" id="2.7.11.1" evidence="1"/>
<dbReference type="Pfam" id="PF00069">
    <property type="entry name" value="Pkinase"/>
    <property type="match status" value="1"/>
</dbReference>
<feature type="compositionally biased region" description="Polar residues" evidence="11">
    <location>
        <begin position="146"/>
        <end position="174"/>
    </location>
</feature>
<dbReference type="AlphaFoldDB" id="A0A1Y2DEV1"/>
<proteinExistence type="predicted"/>
<dbReference type="GO" id="GO:0035556">
    <property type="term" value="P:intracellular signal transduction"/>
    <property type="evidence" value="ECO:0007669"/>
    <property type="project" value="TreeGrafter"/>
</dbReference>
<dbReference type="GO" id="GO:0004674">
    <property type="term" value="F:protein serine/threonine kinase activity"/>
    <property type="evidence" value="ECO:0007669"/>
    <property type="project" value="UniProtKB-KW"/>
</dbReference>
<dbReference type="STRING" id="1141098.A0A1Y2DEV1"/>
<feature type="compositionally biased region" description="Polar residues" evidence="11">
    <location>
        <begin position="786"/>
        <end position="803"/>
    </location>
</feature>
<evidence type="ECO:0000256" key="10">
    <source>
        <dbReference type="PROSITE-ProRule" id="PRU10141"/>
    </source>
</evidence>
<evidence type="ECO:0000256" key="1">
    <source>
        <dbReference type="ARBA" id="ARBA00012513"/>
    </source>
</evidence>
<feature type="compositionally biased region" description="Polar residues" evidence="11">
    <location>
        <begin position="986"/>
        <end position="997"/>
    </location>
</feature>
<evidence type="ECO:0000256" key="8">
    <source>
        <dbReference type="ARBA" id="ARBA00047899"/>
    </source>
</evidence>
<evidence type="ECO:0000256" key="6">
    <source>
        <dbReference type="ARBA" id="ARBA00022777"/>
    </source>
</evidence>
<dbReference type="EMBL" id="MCFJ01000018">
    <property type="protein sequence ID" value="ORY57727.1"/>
    <property type="molecule type" value="Genomic_DNA"/>
</dbReference>
<dbReference type="InterPro" id="IPR000719">
    <property type="entry name" value="Prot_kinase_dom"/>
</dbReference>
<reference evidence="13 14" key="1">
    <citation type="submission" date="2016-07" db="EMBL/GenBank/DDBJ databases">
        <title>Pervasive Adenine N6-methylation of Active Genes in Fungi.</title>
        <authorList>
            <consortium name="DOE Joint Genome Institute"/>
            <person name="Mondo S.J."/>
            <person name="Dannebaum R.O."/>
            <person name="Kuo R.C."/>
            <person name="Labutti K."/>
            <person name="Haridas S."/>
            <person name="Kuo A."/>
            <person name="Salamov A."/>
            <person name="Ahrendt S.R."/>
            <person name="Lipzen A."/>
            <person name="Sullivan W."/>
            <person name="Andreopoulos W.B."/>
            <person name="Clum A."/>
            <person name="Lindquist E."/>
            <person name="Daum C."/>
            <person name="Ramamoorthy G.K."/>
            <person name="Gryganskyi A."/>
            <person name="Culley D."/>
            <person name="Magnuson J.K."/>
            <person name="James T.Y."/>
            <person name="O'Malley M.A."/>
            <person name="Stajich J.E."/>
            <person name="Spatafora J.W."/>
            <person name="Visel A."/>
            <person name="Grigoriev I.V."/>
        </authorList>
    </citation>
    <scope>NUCLEOTIDE SEQUENCE [LARGE SCALE GENOMIC DNA]</scope>
    <source>
        <strain evidence="13 14">CBS 129021</strain>
    </source>
</reference>
<dbReference type="GeneID" id="63781862"/>
<dbReference type="GO" id="GO:0005737">
    <property type="term" value="C:cytoplasm"/>
    <property type="evidence" value="ECO:0007669"/>
    <property type="project" value="UniProtKB-ARBA"/>
</dbReference>
<feature type="region of interest" description="Disordered" evidence="11">
    <location>
        <begin position="1"/>
        <end position="277"/>
    </location>
</feature>
<feature type="compositionally biased region" description="Polar residues" evidence="11">
    <location>
        <begin position="181"/>
        <end position="202"/>
    </location>
</feature>
<dbReference type="InterPro" id="IPR008271">
    <property type="entry name" value="Ser/Thr_kinase_AS"/>
</dbReference>
<dbReference type="CDD" id="cd14076">
    <property type="entry name" value="STKc_Kin4"/>
    <property type="match status" value="1"/>
</dbReference>
<protein>
    <recommendedName>
        <fullName evidence="1">non-specific serine/threonine protein kinase</fullName>
        <ecNumber evidence="1">2.7.11.1</ecNumber>
    </recommendedName>
</protein>
<feature type="compositionally biased region" description="Polar residues" evidence="11">
    <location>
        <begin position="12"/>
        <end position="39"/>
    </location>
</feature>
<dbReference type="GO" id="GO:0000011">
    <property type="term" value="P:vacuole inheritance"/>
    <property type="evidence" value="ECO:0007669"/>
    <property type="project" value="UniProtKB-ARBA"/>
</dbReference>
<feature type="compositionally biased region" description="Basic and acidic residues" evidence="11">
    <location>
        <begin position="222"/>
        <end position="231"/>
    </location>
</feature>
<feature type="region of interest" description="Disordered" evidence="11">
    <location>
        <begin position="601"/>
        <end position="1088"/>
    </location>
</feature>
<feature type="compositionally biased region" description="Polar residues" evidence="11">
    <location>
        <begin position="927"/>
        <end position="939"/>
    </location>
</feature>